<name>A0A8H7WA90_9HELO</name>
<reference evidence="1" key="1">
    <citation type="submission" date="2021-02" db="EMBL/GenBank/DDBJ databases">
        <title>Genome sequence Cadophora malorum strain M34.</title>
        <authorList>
            <person name="Stefanovic E."/>
            <person name="Vu D."/>
            <person name="Scully C."/>
            <person name="Dijksterhuis J."/>
            <person name="Roader J."/>
            <person name="Houbraken J."/>
        </authorList>
    </citation>
    <scope>NUCLEOTIDE SEQUENCE</scope>
    <source>
        <strain evidence="1">M34</strain>
    </source>
</reference>
<keyword evidence="2" id="KW-1185">Reference proteome</keyword>
<evidence type="ECO:0000313" key="2">
    <source>
        <dbReference type="Proteomes" id="UP000664132"/>
    </source>
</evidence>
<sequence length="131" mass="13765">MLLTKGGVKDGTASTDANSIGGREISIQIFTMTQSEKTQPWKAVWPAPEADTSKAVQMAKDAIPLNGAYGYNDKGEGVAPEEKGKSQPWKAVWPAPEAGASKAAQMAKDAIPLNGAYGYNDKGEGVAPEKK</sequence>
<evidence type="ECO:0000313" key="1">
    <source>
        <dbReference type="EMBL" id="KAG4418993.1"/>
    </source>
</evidence>
<dbReference type="EMBL" id="JAFJYH010000115">
    <property type="protein sequence ID" value="KAG4418993.1"/>
    <property type="molecule type" value="Genomic_DNA"/>
</dbReference>
<organism evidence="1 2">
    <name type="scientific">Cadophora malorum</name>
    <dbReference type="NCBI Taxonomy" id="108018"/>
    <lineage>
        <taxon>Eukaryota</taxon>
        <taxon>Fungi</taxon>
        <taxon>Dikarya</taxon>
        <taxon>Ascomycota</taxon>
        <taxon>Pezizomycotina</taxon>
        <taxon>Leotiomycetes</taxon>
        <taxon>Helotiales</taxon>
        <taxon>Ploettnerulaceae</taxon>
        <taxon>Cadophora</taxon>
    </lineage>
</organism>
<protein>
    <submittedName>
        <fullName evidence="1">Uncharacterized protein</fullName>
    </submittedName>
</protein>
<dbReference type="Proteomes" id="UP000664132">
    <property type="component" value="Unassembled WGS sequence"/>
</dbReference>
<gene>
    <name evidence="1" type="ORF">IFR04_007854</name>
</gene>
<accession>A0A8H7WA90</accession>
<proteinExistence type="predicted"/>
<dbReference type="AlphaFoldDB" id="A0A8H7WA90"/>
<comment type="caution">
    <text evidence="1">The sequence shown here is derived from an EMBL/GenBank/DDBJ whole genome shotgun (WGS) entry which is preliminary data.</text>
</comment>